<name>A0ABV8UHJ8_9PROT</name>
<dbReference type="SUPFAM" id="SSF55909">
    <property type="entry name" value="Pentein"/>
    <property type="match status" value="1"/>
</dbReference>
<gene>
    <name evidence="1" type="ORF">ACFOW6_01030</name>
</gene>
<dbReference type="RefSeq" id="WP_382420249.1">
    <property type="nucleotide sequence ID" value="NZ_JBHSCW010000001.1"/>
</dbReference>
<accession>A0ABV8UHJ8</accession>
<dbReference type="Proteomes" id="UP001595799">
    <property type="component" value="Unassembled WGS sequence"/>
</dbReference>
<dbReference type="Gene3D" id="3.75.10.10">
    <property type="entry name" value="L-arginine/glycine Amidinotransferase, Chain A"/>
    <property type="match status" value="1"/>
</dbReference>
<dbReference type="Pfam" id="PF19420">
    <property type="entry name" value="DDAH_eukar"/>
    <property type="match status" value="1"/>
</dbReference>
<evidence type="ECO:0000313" key="1">
    <source>
        <dbReference type="EMBL" id="MFC4350116.1"/>
    </source>
</evidence>
<reference evidence="2" key="1">
    <citation type="journal article" date="2019" name="Int. J. Syst. Evol. Microbiol.">
        <title>The Global Catalogue of Microorganisms (GCM) 10K type strain sequencing project: providing services to taxonomists for standard genome sequencing and annotation.</title>
        <authorList>
            <consortium name="The Broad Institute Genomics Platform"/>
            <consortium name="The Broad Institute Genome Sequencing Center for Infectious Disease"/>
            <person name="Wu L."/>
            <person name="Ma J."/>
        </authorList>
    </citation>
    <scope>NUCLEOTIDE SEQUENCE [LARGE SCALE GENOMIC DNA]</scope>
    <source>
        <strain evidence="2">CECT 8472</strain>
    </source>
</reference>
<keyword evidence="2" id="KW-1185">Reference proteome</keyword>
<organism evidence="1 2">
    <name type="scientific">Fodinicurvata halophila</name>
    <dbReference type="NCBI Taxonomy" id="1419723"/>
    <lineage>
        <taxon>Bacteria</taxon>
        <taxon>Pseudomonadati</taxon>
        <taxon>Pseudomonadota</taxon>
        <taxon>Alphaproteobacteria</taxon>
        <taxon>Rhodospirillales</taxon>
        <taxon>Rhodovibrionaceae</taxon>
        <taxon>Fodinicurvata</taxon>
    </lineage>
</organism>
<comment type="caution">
    <text evidence="1">The sequence shown here is derived from an EMBL/GenBank/DDBJ whole genome shotgun (WGS) entry which is preliminary data.</text>
</comment>
<proteinExistence type="predicted"/>
<sequence length="300" mass="33384">MTNAPTFLMTDPAHYEVSYSINPWMDPSRWSAAPDERHRHAVTCWTALRLALEQAGAAVEVVPGQPGLPDMLFPANAAVVLDGRALMARFLYAERQGEEPHFQAFFEQLRDHGRLQEVAQLPEGVVQEGAGDCIWDPLRRHFWVGWGQRSSRESAAAIERHFGFPVVPLELVSPRYYHLDVCFYPLPGGEVVFYPGALSEASRAEIRRRVPADLRIEASSAEADLLCLNAVNLGRDIIMAKGTERLKEELETRGYRCIELDLEPFILSGGAAYCMTLRLDRSSTPLAAGAAHPVHSFTEA</sequence>
<evidence type="ECO:0000313" key="2">
    <source>
        <dbReference type="Proteomes" id="UP001595799"/>
    </source>
</evidence>
<dbReference type="EMBL" id="JBHSCW010000001">
    <property type="protein sequence ID" value="MFC4350116.1"/>
    <property type="molecule type" value="Genomic_DNA"/>
</dbReference>
<protein>
    <submittedName>
        <fullName evidence="1">Dimethylarginine dimethylaminohydrolase family protein</fullName>
    </submittedName>
</protein>